<keyword evidence="6 8" id="KW-0472">Membrane</keyword>
<proteinExistence type="predicted"/>
<dbReference type="EC" id="2.7.7.65" evidence="2"/>
<dbReference type="PANTHER" id="PTHR45138:SF9">
    <property type="entry name" value="DIGUANYLATE CYCLASE DGCM-RELATED"/>
    <property type="match status" value="1"/>
</dbReference>
<feature type="transmembrane region" description="Helical" evidence="8">
    <location>
        <begin position="290"/>
        <end position="311"/>
    </location>
</feature>
<evidence type="ECO:0000313" key="11">
    <source>
        <dbReference type="Proteomes" id="UP000648801"/>
    </source>
</evidence>
<evidence type="ECO:0000259" key="9">
    <source>
        <dbReference type="PROSITE" id="PS50887"/>
    </source>
</evidence>
<feature type="transmembrane region" description="Helical" evidence="8">
    <location>
        <begin position="211"/>
        <end position="231"/>
    </location>
</feature>
<name>A0A916S1I2_9BACT</name>
<feature type="transmembrane region" description="Helical" evidence="8">
    <location>
        <begin position="57"/>
        <end position="75"/>
    </location>
</feature>
<sequence>MEEQASPERNQAALIARETHASESETPTTRDRWTNLLIAFPILLLFSYLGIALSRQSQGVATIWFTNGMLFSIVITRPRNTWWRYFIIGFLADTLADRFWGDPFRLSAGVAFANFIEVISSTLILTRWFGHPLNLSRRRPLLGFLLVAVIGATAITSALGASWTLLFVNAGPWLSLFRAWYLGDILGMAIMAPLLFILLRPGFFDMLRLPNLPKTLLYLFVPAIATFLVFTHNQDPLIFFIFPALLLVVFRLGFPGAALTIFIVACISIRLTATGHGPLMLIGSSMLHRIVVAQIFLAVAIFTAFPVAALLEDRKALQHSLEASEAKYRTLANADSLTGLANRRAFDARLDAEWRHALALRQPLAVLLIDVDHFKSYNDTHGHLSGDRCLRHIAEAISTNLYRATDTAARFGGEEFTVILPGTDIEEALTIAETLRQAVAAMRLPHSGNTCGSIQTISIGVASTIPAADEPPLSLLKSCDEALYFAKQQGRNQVKAASAIPHTTDLEDAEPTAPQLP</sequence>
<feature type="transmembrane region" description="Helical" evidence="8">
    <location>
        <begin position="33"/>
        <end position="51"/>
    </location>
</feature>
<reference evidence="10" key="1">
    <citation type="journal article" date="2014" name="Int. J. Syst. Evol. Microbiol.">
        <title>Complete genome sequence of Corynebacterium casei LMG S-19264T (=DSM 44701T), isolated from a smear-ripened cheese.</title>
        <authorList>
            <consortium name="US DOE Joint Genome Institute (JGI-PGF)"/>
            <person name="Walter F."/>
            <person name="Albersmeier A."/>
            <person name="Kalinowski J."/>
            <person name="Ruckert C."/>
        </authorList>
    </citation>
    <scope>NUCLEOTIDE SEQUENCE</scope>
    <source>
        <strain evidence="10">CGMCC 1.15447</strain>
    </source>
</reference>
<keyword evidence="11" id="KW-1185">Reference proteome</keyword>
<evidence type="ECO:0000256" key="3">
    <source>
        <dbReference type="ARBA" id="ARBA00022475"/>
    </source>
</evidence>
<organism evidence="10 11">
    <name type="scientific">Edaphobacter acidisoli</name>
    <dbReference type="NCBI Taxonomy" id="2040573"/>
    <lineage>
        <taxon>Bacteria</taxon>
        <taxon>Pseudomonadati</taxon>
        <taxon>Acidobacteriota</taxon>
        <taxon>Terriglobia</taxon>
        <taxon>Terriglobales</taxon>
        <taxon>Acidobacteriaceae</taxon>
        <taxon>Edaphobacter</taxon>
    </lineage>
</organism>
<protein>
    <recommendedName>
        <fullName evidence="2">diguanylate cyclase</fullName>
        <ecNumber evidence="2">2.7.7.65</ecNumber>
    </recommendedName>
</protein>
<dbReference type="InterPro" id="IPR050469">
    <property type="entry name" value="Diguanylate_Cyclase"/>
</dbReference>
<dbReference type="EMBL" id="BMJB01000003">
    <property type="protein sequence ID" value="GGA77336.1"/>
    <property type="molecule type" value="Genomic_DNA"/>
</dbReference>
<dbReference type="GO" id="GO:0052621">
    <property type="term" value="F:diguanylate cyclase activity"/>
    <property type="evidence" value="ECO:0007669"/>
    <property type="project" value="UniProtKB-EC"/>
</dbReference>
<dbReference type="NCBIfam" id="TIGR00254">
    <property type="entry name" value="GGDEF"/>
    <property type="match status" value="1"/>
</dbReference>
<dbReference type="Proteomes" id="UP000648801">
    <property type="component" value="Unassembled WGS sequence"/>
</dbReference>
<evidence type="ECO:0000256" key="6">
    <source>
        <dbReference type="ARBA" id="ARBA00023136"/>
    </source>
</evidence>
<evidence type="ECO:0000256" key="8">
    <source>
        <dbReference type="SAM" id="Phobius"/>
    </source>
</evidence>
<keyword evidence="4 8" id="KW-0812">Transmembrane</keyword>
<dbReference type="SUPFAM" id="SSF55073">
    <property type="entry name" value="Nucleotide cyclase"/>
    <property type="match status" value="1"/>
</dbReference>
<feature type="transmembrane region" description="Helical" evidence="8">
    <location>
        <begin position="237"/>
        <end position="269"/>
    </location>
</feature>
<dbReference type="InterPro" id="IPR007895">
    <property type="entry name" value="MASE1"/>
</dbReference>
<feature type="transmembrane region" description="Helical" evidence="8">
    <location>
        <begin position="82"/>
        <end position="100"/>
    </location>
</feature>
<comment type="caution">
    <text evidence="10">The sequence shown here is derived from an EMBL/GenBank/DDBJ whole genome shotgun (WGS) entry which is preliminary data.</text>
</comment>
<dbReference type="RefSeq" id="WP_188760430.1">
    <property type="nucleotide sequence ID" value="NZ_BMJB01000003.1"/>
</dbReference>
<dbReference type="PROSITE" id="PS50887">
    <property type="entry name" value="GGDEF"/>
    <property type="match status" value="1"/>
</dbReference>
<accession>A0A916S1I2</accession>
<dbReference type="Pfam" id="PF05231">
    <property type="entry name" value="MASE1"/>
    <property type="match status" value="1"/>
</dbReference>
<feature type="transmembrane region" description="Helical" evidence="8">
    <location>
        <begin position="179"/>
        <end position="199"/>
    </location>
</feature>
<keyword evidence="3" id="KW-1003">Cell membrane</keyword>
<evidence type="ECO:0000256" key="7">
    <source>
        <dbReference type="ARBA" id="ARBA00034247"/>
    </source>
</evidence>
<evidence type="ECO:0000256" key="2">
    <source>
        <dbReference type="ARBA" id="ARBA00012528"/>
    </source>
</evidence>
<dbReference type="GO" id="GO:0043709">
    <property type="term" value="P:cell adhesion involved in single-species biofilm formation"/>
    <property type="evidence" value="ECO:0007669"/>
    <property type="project" value="TreeGrafter"/>
</dbReference>
<dbReference type="InterPro" id="IPR000160">
    <property type="entry name" value="GGDEF_dom"/>
</dbReference>
<dbReference type="AlphaFoldDB" id="A0A916S1I2"/>
<dbReference type="InterPro" id="IPR043128">
    <property type="entry name" value="Rev_trsase/Diguanyl_cyclase"/>
</dbReference>
<evidence type="ECO:0000313" key="10">
    <source>
        <dbReference type="EMBL" id="GGA77336.1"/>
    </source>
</evidence>
<evidence type="ECO:0000256" key="5">
    <source>
        <dbReference type="ARBA" id="ARBA00022989"/>
    </source>
</evidence>
<evidence type="ECO:0000256" key="1">
    <source>
        <dbReference type="ARBA" id="ARBA00004651"/>
    </source>
</evidence>
<evidence type="ECO:0000256" key="4">
    <source>
        <dbReference type="ARBA" id="ARBA00022692"/>
    </source>
</evidence>
<dbReference type="PANTHER" id="PTHR45138">
    <property type="entry name" value="REGULATORY COMPONENTS OF SENSORY TRANSDUCTION SYSTEM"/>
    <property type="match status" value="1"/>
</dbReference>
<reference evidence="10" key="2">
    <citation type="submission" date="2020-09" db="EMBL/GenBank/DDBJ databases">
        <authorList>
            <person name="Sun Q."/>
            <person name="Zhou Y."/>
        </authorList>
    </citation>
    <scope>NUCLEOTIDE SEQUENCE</scope>
    <source>
        <strain evidence="10">CGMCC 1.15447</strain>
    </source>
</reference>
<dbReference type="Gene3D" id="3.30.70.270">
    <property type="match status" value="1"/>
</dbReference>
<dbReference type="FunFam" id="3.30.70.270:FF:000001">
    <property type="entry name" value="Diguanylate cyclase domain protein"/>
    <property type="match status" value="1"/>
</dbReference>
<dbReference type="Pfam" id="PF00990">
    <property type="entry name" value="GGDEF"/>
    <property type="match status" value="1"/>
</dbReference>
<gene>
    <name evidence="10" type="ORF">GCM10011507_30780</name>
</gene>
<dbReference type="CDD" id="cd01949">
    <property type="entry name" value="GGDEF"/>
    <property type="match status" value="1"/>
</dbReference>
<keyword evidence="5 8" id="KW-1133">Transmembrane helix</keyword>
<feature type="transmembrane region" description="Helical" evidence="8">
    <location>
        <begin position="141"/>
        <end position="167"/>
    </location>
</feature>
<dbReference type="SMART" id="SM00267">
    <property type="entry name" value="GGDEF"/>
    <property type="match status" value="1"/>
</dbReference>
<dbReference type="GO" id="GO:1902201">
    <property type="term" value="P:negative regulation of bacterial-type flagellum-dependent cell motility"/>
    <property type="evidence" value="ECO:0007669"/>
    <property type="project" value="TreeGrafter"/>
</dbReference>
<comment type="subcellular location">
    <subcellularLocation>
        <location evidence="1">Cell membrane</location>
        <topology evidence="1">Multi-pass membrane protein</topology>
    </subcellularLocation>
</comment>
<dbReference type="InterPro" id="IPR029787">
    <property type="entry name" value="Nucleotide_cyclase"/>
</dbReference>
<dbReference type="GO" id="GO:0005886">
    <property type="term" value="C:plasma membrane"/>
    <property type="evidence" value="ECO:0007669"/>
    <property type="project" value="UniProtKB-SubCell"/>
</dbReference>
<comment type="catalytic activity">
    <reaction evidence="7">
        <text>2 GTP = 3',3'-c-di-GMP + 2 diphosphate</text>
        <dbReference type="Rhea" id="RHEA:24898"/>
        <dbReference type="ChEBI" id="CHEBI:33019"/>
        <dbReference type="ChEBI" id="CHEBI:37565"/>
        <dbReference type="ChEBI" id="CHEBI:58805"/>
        <dbReference type="EC" id="2.7.7.65"/>
    </reaction>
</comment>
<feature type="transmembrane region" description="Helical" evidence="8">
    <location>
        <begin position="106"/>
        <end position="129"/>
    </location>
</feature>
<feature type="domain" description="GGDEF" evidence="9">
    <location>
        <begin position="362"/>
        <end position="499"/>
    </location>
</feature>